<keyword evidence="3" id="KW-1015">Disulfide bond</keyword>
<dbReference type="PROSITE" id="PS51352">
    <property type="entry name" value="THIOREDOXIN_2"/>
    <property type="match status" value="1"/>
</dbReference>
<dbReference type="Pfam" id="PF14559">
    <property type="entry name" value="TPR_19"/>
    <property type="match status" value="1"/>
</dbReference>
<dbReference type="CDD" id="cd02956">
    <property type="entry name" value="ybbN"/>
    <property type="match status" value="1"/>
</dbReference>
<dbReference type="SUPFAM" id="SSF48452">
    <property type="entry name" value="TPR-like"/>
    <property type="match status" value="1"/>
</dbReference>
<dbReference type="Gene3D" id="3.40.30.10">
    <property type="entry name" value="Glutaredoxin"/>
    <property type="match status" value="1"/>
</dbReference>
<comment type="caution">
    <text evidence="6">The sequence shown here is derived from an EMBL/GenBank/DDBJ whole genome shotgun (WGS) entry which is preliminary data.</text>
</comment>
<dbReference type="SUPFAM" id="SSF52833">
    <property type="entry name" value="Thioredoxin-like"/>
    <property type="match status" value="1"/>
</dbReference>
<proteinExistence type="predicted"/>
<evidence type="ECO:0000256" key="1">
    <source>
        <dbReference type="ARBA" id="ARBA00022448"/>
    </source>
</evidence>
<dbReference type="AlphaFoldDB" id="A0A8J7PPD5"/>
<keyword evidence="4" id="KW-0676">Redox-active center</keyword>
<organism evidence="6 7">
    <name type="scientific">Candidatus Paracaedimonas acanthamoebae</name>
    <dbReference type="NCBI Taxonomy" id="244581"/>
    <lineage>
        <taxon>Bacteria</taxon>
        <taxon>Pseudomonadati</taxon>
        <taxon>Pseudomonadota</taxon>
        <taxon>Alphaproteobacteria</taxon>
        <taxon>Holosporales</taxon>
        <taxon>Caedimonadaceae</taxon>
        <taxon>Candidatus Paracaedimonas</taxon>
    </lineage>
</organism>
<protein>
    <submittedName>
        <fullName evidence="6">Tetratricopeptide repeat protein</fullName>
    </submittedName>
</protein>
<gene>
    <name evidence="6" type="ORF">J0H12_00265</name>
</gene>
<evidence type="ECO:0000313" key="6">
    <source>
        <dbReference type="EMBL" id="MBN9412347.1"/>
    </source>
</evidence>
<dbReference type="InterPro" id="IPR013766">
    <property type="entry name" value="Thioredoxin_domain"/>
</dbReference>
<dbReference type="PRINTS" id="PR00421">
    <property type="entry name" value="THIOREDOXIN"/>
</dbReference>
<dbReference type="PANTHER" id="PTHR45663:SF11">
    <property type="entry name" value="GEO12009P1"/>
    <property type="match status" value="1"/>
</dbReference>
<dbReference type="InterPro" id="IPR017937">
    <property type="entry name" value="Thioredoxin_CS"/>
</dbReference>
<dbReference type="Proteomes" id="UP000664414">
    <property type="component" value="Unassembled WGS sequence"/>
</dbReference>
<evidence type="ECO:0000256" key="3">
    <source>
        <dbReference type="ARBA" id="ARBA00023157"/>
    </source>
</evidence>
<dbReference type="Pfam" id="PF00085">
    <property type="entry name" value="Thioredoxin"/>
    <property type="match status" value="1"/>
</dbReference>
<dbReference type="GO" id="GO:0006950">
    <property type="term" value="P:response to stress"/>
    <property type="evidence" value="ECO:0007669"/>
    <property type="project" value="UniProtKB-ARBA"/>
</dbReference>
<dbReference type="EMBL" id="JAFKGL010000010">
    <property type="protein sequence ID" value="MBN9412347.1"/>
    <property type="molecule type" value="Genomic_DNA"/>
</dbReference>
<dbReference type="PANTHER" id="PTHR45663">
    <property type="entry name" value="GEO12009P1"/>
    <property type="match status" value="1"/>
</dbReference>
<dbReference type="InterPro" id="IPR036249">
    <property type="entry name" value="Thioredoxin-like_sf"/>
</dbReference>
<dbReference type="Gene3D" id="1.25.40.10">
    <property type="entry name" value="Tetratricopeptide repeat domain"/>
    <property type="match status" value="2"/>
</dbReference>
<keyword evidence="2" id="KW-0249">Electron transport</keyword>
<dbReference type="InterPro" id="IPR011990">
    <property type="entry name" value="TPR-like_helical_dom_sf"/>
</dbReference>
<accession>A0A8J7PPD5</accession>
<reference evidence="6" key="1">
    <citation type="submission" date="2021-02" db="EMBL/GenBank/DDBJ databases">
        <title>Thiocyanate and organic carbon inputs drive convergent selection for specific autotrophic Afipia and Thiobacillus strains within complex microbiomes.</title>
        <authorList>
            <person name="Huddy R.J."/>
            <person name="Sachdeva R."/>
            <person name="Kadzinga F."/>
            <person name="Kantor R.S."/>
            <person name="Harrison S.T.L."/>
            <person name="Banfield J.F."/>
        </authorList>
    </citation>
    <scope>NUCLEOTIDE SEQUENCE</scope>
    <source>
        <strain evidence="6">SCN18_10_11_15_R4_P_38_20</strain>
    </source>
</reference>
<keyword evidence="1" id="KW-0813">Transport</keyword>
<name>A0A8J7PPD5_9PROT</name>
<evidence type="ECO:0000313" key="7">
    <source>
        <dbReference type="Proteomes" id="UP000664414"/>
    </source>
</evidence>
<dbReference type="GO" id="GO:0045454">
    <property type="term" value="P:cell redox homeostasis"/>
    <property type="evidence" value="ECO:0007669"/>
    <property type="project" value="TreeGrafter"/>
</dbReference>
<dbReference type="GO" id="GO:0015035">
    <property type="term" value="F:protein-disulfide reductase activity"/>
    <property type="evidence" value="ECO:0007669"/>
    <property type="project" value="TreeGrafter"/>
</dbReference>
<dbReference type="GO" id="GO:0005829">
    <property type="term" value="C:cytosol"/>
    <property type="evidence" value="ECO:0007669"/>
    <property type="project" value="TreeGrafter"/>
</dbReference>
<dbReference type="PROSITE" id="PS00194">
    <property type="entry name" value="THIOREDOXIN_1"/>
    <property type="match status" value="1"/>
</dbReference>
<feature type="domain" description="Thioredoxin" evidence="5">
    <location>
        <begin position="1"/>
        <end position="123"/>
    </location>
</feature>
<evidence type="ECO:0000259" key="5">
    <source>
        <dbReference type="PROSITE" id="PS51352"/>
    </source>
</evidence>
<evidence type="ECO:0000256" key="2">
    <source>
        <dbReference type="ARBA" id="ARBA00022982"/>
    </source>
</evidence>
<dbReference type="Pfam" id="PF14561">
    <property type="entry name" value="TPR_20"/>
    <property type="match status" value="1"/>
</dbReference>
<evidence type="ECO:0000256" key="4">
    <source>
        <dbReference type="ARBA" id="ARBA00023284"/>
    </source>
</evidence>
<sequence>MSFILNSSSTQQTQDFISDGTPATFIEKVIEESKKTLVLVDFWAEWCGPCLQLKPLLEKAVLEVKGKVQLVKIDTELYPELAQQCHIQSLPTVLAFQDGQPVDGFSGSLGLTQIKSFIAKLLGAQISPFEELLDMADHARQQDDFISAISCYARVLEKEPQNIRALGGIARSYLATASYEKAKIYVDMFPPEDTSEEVKTLKATLALLEKGNSLEGFDILKVKFEKNPTNQQIQLDLALQFFAAGKIEQALELTFQSLETAPHWEDGAAKKQILKFFEALGSNAPLTIQARKRLSSLLFS</sequence>